<protein>
    <submittedName>
        <fullName evidence="3">Uncharacterized protein</fullName>
    </submittedName>
</protein>
<organism evidence="3 4">
    <name type="scientific">Digitaria exilis</name>
    <dbReference type="NCBI Taxonomy" id="1010633"/>
    <lineage>
        <taxon>Eukaryota</taxon>
        <taxon>Viridiplantae</taxon>
        <taxon>Streptophyta</taxon>
        <taxon>Embryophyta</taxon>
        <taxon>Tracheophyta</taxon>
        <taxon>Spermatophyta</taxon>
        <taxon>Magnoliopsida</taxon>
        <taxon>Liliopsida</taxon>
        <taxon>Poales</taxon>
        <taxon>Poaceae</taxon>
        <taxon>PACMAD clade</taxon>
        <taxon>Panicoideae</taxon>
        <taxon>Panicodae</taxon>
        <taxon>Paniceae</taxon>
        <taxon>Anthephorinae</taxon>
        <taxon>Digitaria</taxon>
    </lineage>
</organism>
<feature type="compositionally biased region" description="Low complexity" evidence="1">
    <location>
        <begin position="1"/>
        <end position="16"/>
    </location>
</feature>
<feature type="transmembrane region" description="Helical" evidence="2">
    <location>
        <begin position="153"/>
        <end position="176"/>
    </location>
</feature>
<dbReference type="Proteomes" id="UP000636709">
    <property type="component" value="Unassembled WGS sequence"/>
</dbReference>
<evidence type="ECO:0000313" key="4">
    <source>
        <dbReference type="Proteomes" id="UP000636709"/>
    </source>
</evidence>
<accession>A0A835ERG2</accession>
<keyword evidence="4" id="KW-1185">Reference proteome</keyword>
<proteinExistence type="predicted"/>
<gene>
    <name evidence="3" type="ORF">HU200_026739</name>
</gene>
<keyword evidence="2" id="KW-1133">Transmembrane helix</keyword>
<keyword evidence="2" id="KW-0812">Transmembrane</keyword>
<keyword evidence="2" id="KW-0472">Membrane</keyword>
<sequence>MAATRAPGRAGAAPGRSISNSKGGFSVPSHVRLARRAGENRRAALLRVAASSGRRDGWGADSSSSSSSDDGQLVDANMATLRRRIREARAWEEDGIDVDDYEVAEADAGGDLPLPEGWTELERRHHGDYVASVRGVVAVLEVLLLSARPGLGAGVLAILLLGVPASLFFVVCAQLMQTLESVSSRLPIGR</sequence>
<evidence type="ECO:0000313" key="3">
    <source>
        <dbReference type="EMBL" id="KAF8715788.1"/>
    </source>
</evidence>
<dbReference type="PANTHER" id="PTHR33782">
    <property type="entry name" value="OS01G0121600 PROTEIN"/>
    <property type="match status" value="1"/>
</dbReference>
<dbReference type="PANTHER" id="PTHR33782:SF3">
    <property type="entry name" value="OS05G0516700 PROTEIN"/>
    <property type="match status" value="1"/>
</dbReference>
<evidence type="ECO:0000256" key="1">
    <source>
        <dbReference type="SAM" id="MobiDB-lite"/>
    </source>
</evidence>
<dbReference type="AlphaFoldDB" id="A0A835ERG2"/>
<dbReference type="EMBL" id="JACEFO010001730">
    <property type="protein sequence ID" value="KAF8715788.1"/>
    <property type="molecule type" value="Genomic_DNA"/>
</dbReference>
<feature type="compositionally biased region" description="Low complexity" evidence="1">
    <location>
        <begin position="59"/>
        <end position="71"/>
    </location>
</feature>
<feature type="region of interest" description="Disordered" evidence="1">
    <location>
        <begin position="54"/>
        <end position="73"/>
    </location>
</feature>
<comment type="caution">
    <text evidence="3">The sequence shown here is derived from an EMBL/GenBank/DDBJ whole genome shotgun (WGS) entry which is preliminary data.</text>
</comment>
<name>A0A835ERG2_9POAL</name>
<feature type="region of interest" description="Disordered" evidence="1">
    <location>
        <begin position="1"/>
        <end position="32"/>
    </location>
</feature>
<evidence type="ECO:0000256" key="2">
    <source>
        <dbReference type="SAM" id="Phobius"/>
    </source>
</evidence>
<reference evidence="3" key="1">
    <citation type="submission" date="2020-07" db="EMBL/GenBank/DDBJ databases">
        <title>Genome sequence and genetic diversity analysis of an under-domesticated orphan crop, white fonio (Digitaria exilis).</title>
        <authorList>
            <person name="Bennetzen J.L."/>
            <person name="Chen S."/>
            <person name="Ma X."/>
            <person name="Wang X."/>
            <person name="Yssel A.E.J."/>
            <person name="Chaluvadi S.R."/>
            <person name="Johnson M."/>
            <person name="Gangashetty P."/>
            <person name="Hamidou F."/>
            <person name="Sanogo M.D."/>
            <person name="Zwaenepoel A."/>
            <person name="Wallace J."/>
            <person name="Van De Peer Y."/>
            <person name="Van Deynze A."/>
        </authorList>
    </citation>
    <scope>NUCLEOTIDE SEQUENCE</scope>
    <source>
        <tissue evidence="3">Leaves</tissue>
    </source>
</reference>